<dbReference type="EMBL" id="GG657453">
    <property type="protein sequence ID" value="OAT07647.1"/>
    <property type="molecule type" value="Genomic_DNA"/>
</dbReference>
<dbReference type="Proteomes" id="UP000002038">
    <property type="component" value="Unassembled WGS sequence"/>
</dbReference>
<dbReference type="VEuPathDB" id="FungiDB:BDBG_16877"/>
<name>A0A179UKG8_BLAGS</name>
<keyword evidence="3" id="KW-1185">Reference proteome</keyword>
<gene>
    <name evidence="2" type="ORF">BDBG_16877</name>
</gene>
<reference evidence="3" key="1">
    <citation type="journal article" date="2015" name="PLoS Genet.">
        <title>The dynamic genome and transcriptome of the human fungal pathogen Blastomyces and close relative Emmonsia.</title>
        <authorList>
            <person name="Munoz J.F."/>
            <person name="Gauthier G.M."/>
            <person name="Desjardins C.A."/>
            <person name="Gallo J.E."/>
            <person name="Holder J."/>
            <person name="Sullivan T.D."/>
            <person name="Marty A.J."/>
            <person name="Carmen J.C."/>
            <person name="Chen Z."/>
            <person name="Ding L."/>
            <person name="Gujja S."/>
            <person name="Magrini V."/>
            <person name="Misas E."/>
            <person name="Mitreva M."/>
            <person name="Priest M."/>
            <person name="Saif S."/>
            <person name="Whiston E.A."/>
            <person name="Young S."/>
            <person name="Zeng Q."/>
            <person name="Goldman W.E."/>
            <person name="Mardis E.R."/>
            <person name="Taylor J.W."/>
            <person name="McEwen J.G."/>
            <person name="Clay O.K."/>
            <person name="Klein B.S."/>
            <person name="Cuomo C.A."/>
        </authorList>
    </citation>
    <scope>NUCLEOTIDE SEQUENCE [LARGE SCALE GENOMIC DNA]</scope>
    <source>
        <strain evidence="3">SLH14081</strain>
    </source>
</reference>
<dbReference type="RefSeq" id="XP_031577879.1">
    <property type="nucleotide sequence ID" value="XM_031724737.1"/>
</dbReference>
<dbReference type="OrthoDB" id="3746940at2759"/>
<dbReference type="KEGG" id="bgh:BDBG_16877"/>
<dbReference type="GeneID" id="42528838"/>
<accession>A0A179UKG8</accession>
<evidence type="ECO:0000313" key="3">
    <source>
        <dbReference type="Proteomes" id="UP000002038"/>
    </source>
</evidence>
<protein>
    <submittedName>
        <fullName evidence="2">Uncharacterized protein</fullName>
    </submittedName>
</protein>
<sequence length="83" mass="9710">MERGDEALAGREEEKIPSHRFPPAEHARRICFKGYYLSIYNQQTDHHEVHQNNKTPTTEYVEYEVPAGYTVYIRGASVYFTKS</sequence>
<evidence type="ECO:0000256" key="1">
    <source>
        <dbReference type="SAM" id="MobiDB-lite"/>
    </source>
</evidence>
<feature type="region of interest" description="Disordered" evidence="1">
    <location>
        <begin position="1"/>
        <end position="21"/>
    </location>
</feature>
<dbReference type="AlphaFoldDB" id="A0A179UKG8"/>
<organism evidence="2 3">
    <name type="scientific">Blastomyces gilchristii (strain SLH14081)</name>
    <name type="common">Blastomyces dermatitidis</name>
    <dbReference type="NCBI Taxonomy" id="559298"/>
    <lineage>
        <taxon>Eukaryota</taxon>
        <taxon>Fungi</taxon>
        <taxon>Dikarya</taxon>
        <taxon>Ascomycota</taxon>
        <taxon>Pezizomycotina</taxon>
        <taxon>Eurotiomycetes</taxon>
        <taxon>Eurotiomycetidae</taxon>
        <taxon>Onygenales</taxon>
        <taxon>Ajellomycetaceae</taxon>
        <taxon>Blastomyces</taxon>
    </lineage>
</organism>
<evidence type="ECO:0000313" key="2">
    <source>
        <dbReference type="EMBL" id="OAT07647.1"/>
    </source>
</evidence>
<proteinExistence type="predicted"/>